<dbReference type="SUPFAM" id="SSF53448">
    <property type="entry name" value="Nucleotide-diphospho-sugar transferases"/>
    <property type="match status" value="1"/>
</dbReference>
<dbReference type="Proteomes" id="UP000295247">
    <property type="component" value="Unassembled WGS sequence"/>
</dbReference>
<evidence type="ECO:0000256" key="6">
    <source>
        <dbReference type="ARBA" id="ARBA00023034"/>
    </source>
</evidence>
<evidence type="ECO:0000256" key="4">
    <source>
        <dbReference type="ARBA" id="ARBA00022692"/>
    </source>
</evidence>
<feature type="transmembrane region" description="Helical" evidence="9">
    <location>
        <begin position="341"/>
        <end position="366"/>
    </location>
</feature>
<evidence type="ECO:0000256" key="5">
    <source>
        <dbReference type="ARBA" id="ARBA00022989"/>
    </source>
</evidence>
<dbReference type="RefSeq" id="WP_123141391.1">
    <property type="nucleotide sequence ID" value="NZ_NRRH01000021.1"/>
</dbReference>
<keyword evidence="4 9" id="KW-0812">Transmembrane</keyword>
<keyword evidence="3 10" id="KW-0808">Transferase</keyword>
<keyword evidence="5 9" id="KW-1133">Transmembrane helix</keyword>
<proteinExistence type="predicted"/>
<keyword evidence="2" id="KW-0328">Glycosyltransferase</keyword>
<dbReference type="Pfam" id="PF13641">
    <property type="entry name" value="Glyco_tranf_2_3"/>
    <property type="match status" value="1"/>
</dbReference>
<accession>A0A4R4A5M8</accession>
<keyword evidence="7 9" id="KW-0472">Membrane</keyword>
<dbReference type="EMBL" id="SMDC01000016">
    <property type="protein sequence ID" value="TCW33203.1"/>
    <property type="molecule type" value="Genomic_DNA"/>
</dbReference>
<keyword evidence="8" id="KW-0961">Cell wall biogenesis/degradation</keyword>
<dbReference type="AlphaFoldDB" id="A0A4R4A5M8"/>
<dbReference type="Gene3D" id="3.90.550.10">
    <property type="entry name" value="Spore Coat Polysaccharide Biosynthesis Protein SpsA, Chain A"/>
    <property type="match status" value="1"/>
</dbReference>
<dbReference type="PANTHER" id="PTHR32044">
    <property type="entry name" value="GLUCOMANNAN 4-BETA-MANNOSYLTRANSFERASE 9"/>
    <property type="match status" value="1"/>
</dbReference>
<dbReference type="GO" id="GO:0071555">
    <property type="term" value="P:cell wall organization"/>
    <property type="evidence" value="ECO:0007669"/>
    <property type="project" value="UniProtKB-KW"/>
</dbReference>
<feature type="transmembrane region" description="Helical" evidence="9">
    <location>
        <begin position="449"/>
        <end position="467"/>
    </location>
</feature>
<evidence type="ECO:0000256" key="3">
    <source>
        <dbReference type="ARBA" id="ARBA00022679"/>
    </source>
</evidence>
<evidence type="ECO:0000313" key="10">
    <source>
        <dbReference type="EMBL" id="TCW33203.1"/>
    </source>
</evidence>
<dbReference type="FunFam" id="3.90.550.10:FF:000057">
    <property type="entry name" value="Glycosyltransferase-like protein, family 2"/>
    <property type="match status" value="1"/>
</dbReference>
<dbReference type="GO" id="GO:0016757">
    <property type="term" value="F:glycosyltransferase activity"/>
    <property type="evidence" value="ECO:0007669"/>
    <property type="project" value="UniProtKB-KW"/>
</dbReference>
<comment type="subcellular location">
    <subcellularLocation>
        <location evidence="1">Golgi apparatus membrane</location>
        <topology evidence="1">Multi-pass membrane protein</topology>
    </subcellularLocation>
</comment>
<feature type="transmembrane region" description="Helical" evidence="9">
    <location>
        <begin position="313"/>
        <end position="334"/>
    </location>
</feature>
<evidence type="ECO:0000256" key="2">
    <source>
        <dbReference type="ARBA" id="ARBA00022676"/>
    </source>
</evidence>
<dbReference type="PANTHER" id="PTHR32044:SF80">
    <property type="entry name" value="XYLOGLUCAN GLYCOSYLTRANSFERASE 2-RELATED"/>
    <property type="match status" value="1"/>
</dbReference>
<organism evidence="10 11">
    <name type="scientific">Marichromatium gracile</name>
    <name type="common">Chromatium gracile</name>
    <dbReference type="NCBI Taxonomy" id="1048"/>
    <lineage>
        <taxon>Bacteria</taxon>
        <taxon>Pseudomonadati</taxon>
        <taxon>Pseudomonadota</taxon>
        <taxon>Gammaproteobacteria</taxon>
        <taxon>Chromatiales</taxon>
        <taxon>Chromatiaceae</taxon>
        <taxon>Marichromatium</taxon>
    </lineage>
</organism>
<evidence type="ECO:0000256" key="1">
    <source>
        <dbReference type="ARBA" id="ARBA00004653"/>
    </source>
</evidence>
<keyword evidence="6" id="KW-0333">Golgi apparatus</keyword>
<protein>
    <submittedName>
        <fullName evidence="10">Cellulose synthase/poly-beta-1,6-N-acetylglucosamine synthase-like glycosyltransferase</fullName>
    </submittedName>
</protein>
<evidence type="ECO:0000256" key="8">
    <source>
        <dbReference type="ARBA" id="ARBA00023316"/>
    </source>
</evidence>
<gene>
    <name evidence="10" type="ORF">EDC29_11643</name>
</gene>
<evidence type="ECO:0000313" key="11">
    <source>
        <dbReference type="Proteomes" id="UP000295247"/>
    </source>
</evidence>
<dbReference type="InterPro" id="IPR029044">
    <property type="entry name" value="Nucleotide-diphossugar_trans"/>
</dbReference>
<name>A0A4R4A5M8_MARGR</name>
<evidence type="ECO:0000256" key="7">
    <source>
        <dbReference type="ARBA" id="ARBA00023136"/>
    </source>
</evidence>
<comment type="caution">
    <text evidence="10">The sequence shown here is derived from an EMBL/GenBank/DDBJ whole genome shotgun (WGS) entry which is preliminary data.</text>
</comment>
<evidence type="ECO:0000256" key="9">
    <source>
        <dbReference type="SAM" id="Phobius"/>
    </source>
</evidence>
<reference evidence="10 11" key="1">
    <citation type="submission" date="2019-03" db="EMBL/GenBank/DDBJ databases">
        <title>Genomic Encyclopedia of Type Strains, Phase IV (KMG-IV): sequencing the most valuable type-strain genomes for metagenomic binning, comparative biology and taxonomic classification.</title>
        <authorList>
            <person name="Goeker M."/>
        </authorList>
    </citation>
    <scope>NUCLEOTIDE SEQUENCE [LARGE SCALE GENOMIC DNA]</scope>
    <source>
        <strain evidence="10 11">DSM 203</strain>
    </source>
</reference>
<sequence length="481" mass="51684">MTALEWLLIPLLALTLVVLTLFSANLATLSLARLLAPRRALASAALDPERLPEVLVQLPLYNEGELIGPLLEHMAALDWPRERLHVQVLDDSTDDSLALSEQAVARARAAGLRVELIHRRERTAFKAGALAAGLECSEAPLVAIFDADFAPPPDFLRRTVAVLEADPGLAYVQTRWAHRNRDHSLLTRVQARLLDAHFRVEQEARWRLGLPVPFNGTGGVWRRAAIESAGGWHGDTLTEDLDLSLRAHLRGWRSAFLGALEVPAVLPTSTRAWRAQQFRWSKGFAQCFLKLAPMVWSSPRLAPWQKLLIGLELAQPLAFLLGSLCLLMGLPFIAGAAVGGALLGTVAITASVLGLVAPVGFLLLAGHGGGVRETAREVAGALVLTSGLLLSNARAGAEALLGHRSEFVRTPKRRGGPGARRRQWRGGLPELAAGLALLGFVLLQQPVAVIYLLVVIGGLLGVGALQLRDALLLDRPGEPGA</sequence>